<feature type="compositionally biased region" description="Low complexity" evidence="1">
    <location>
        <begin position="230"/>
        <end position="252"/>
    </location>
</feature>
<feature type="region of interest" description="Disordered" evidence="1">
    <location>
        <begin position="174"/>
        <end position="205"/>
    </location>
</feature>
<evidence type="ECO:0000259" key="2">
    <source>
        <dbReference type="PROSITE" id="PS50112"/>
    </source>
</evidence>
<feature type="compositionally biased region" description="Basic and acidic residues" evidence="1">
    <location>
        <begin position="441"/>
        <end position="455"/>
    </location>
</feature>
<accession>A0AAD2G0D0</accession>
<feature type="compositionally biased region" description="Polar residues" evidence="1">
    <location>
        <begin position="492"/>
        <end position="512"/>
    </location>
</feature>
<organism evidence="3 4">
    <name type="scientific">Cylindrotheca closterium</name>
    <dbReference type="NCBI Taxonomy" id="2856"/>
    <lineage>
        <taxon>Eukaryota</taxon>
        <taxon>Sar</taxon>
        <taxon>Stramenopiles</taxon>
        <taxon>Ochrophyta</taxon>
        <taxon>Bacillariophyta</taxon>
        <taxon>Bacillariophyceae</taxon>
        <taxon>Bacillariophycidae</taxon>
        <taxon>Bacillariales</taxon>
        <taxon>Bacillariaceae</taxon>
        <taxon>Cylindrotheca</taxon>
    </lineage>
</organism>
<dbReference type="NCBIfam" id="TIGR00229">
    <property type="entry name" value="sensory_box"/>
    <property type="match status" value="1"/>
</dbReference>
<dbReference type="Gene3D" id="3.30.450.20">
    <property type="entry name" value="PAS domain"/>
    <property type="match status" value="1"/>
</dbReference>
<dbReference type="AlphaFoldDB" id="A0AAD2G0D0"/>
<dbReference type="InterPro" id="IPR035965">
    <property type="entry name" value="PAS-like_dom_sf"/>
</dbReference>
<feature type="compositionally biased region" description="Polar residues" evidence="1">
    <location>
        <begin position="10"/>
        <end position="23"/>
    </location>
</feature>
<dbReference type="EMBL" id="CAKOGP040001980">
    <property type="protein sequence ID" value="CAJ1959125.1"/>
    <property type="molecule type" value="Genomic_DNA"/>
</dbReference>
<comment type="caution">
    <text evidence="3">The sequence shown here is derived from an EMBL/GenBank/DDBJ whole genome shotgun (WGS) entry which is preliminary data.</text>
</comment>
<dbReference type="Proteomes" id="UP001295423">
    <property type="component" value="Unassembled WGS sequence"/>
</dbReference>
<dbReference type="InterPro" id="IPR036638">
    <property type="entry name" value="HLH_DNA-bd_sf"/>
</dbReference>
<dbReference type="InterPro" id="IPR000014">
    <property type="entry name" value="PAS"/>
</dbReference>
<feature type="compositionally biased region" description="Low complexity" evidence="1">
    <location>
        <begin position="532"/>
        <end position="541"/>
    </location>
</feature>
<evidence type="ECO:0000313" key="3">
    <source>
        <dbReference type="EMBL" id="CAJ1959125.1"/>
    </source>
</evidence>
<name>A0AAD2G0D0_9STRA</name>
<feature type="compositionally biased region" description="Low complexity" evidence="1">
    <location>
        <begin position="186"/>
        <end position="205"/>
    </location>
</feature>
<feature type="domain" description="PAS" evidence="2">
    <location>
        <begin position="649"/>
        <end position="719"/>
    </location>
</feature>
<dbReference type="Gene3D" id="4.10.280.10">
    <property type="entry name" value="Helix-loop-helix DNA-binding domain"/>
    <property type="match status" value="1"/>
</dbReference>
<protein>
    <recommendedName>
        <fullName evidence="2">PAS domain-containing protein</fullName>
    </recommendedName>
</protein>
<dbReference type="SUPFAM" id="SSF55785">
    <property type="entry name" value="PYP-like sensor domain (PAS domain)"/>
    <property type="match status" value="1"/>
</dbReference>
<dbReference type="SUPFAM" id="SSF47459">
    <property type="entry name" value="HLH, helix-loop-helix DNA-binding domain"/>
    <property type="match status" value="1"/>
</dbReference>
<dbReference type="PROSITE" id="PS50112">
    <property type="entry name" value="PAS"/>
    <property type="match status" value="1"/>
</dbReference>
<sequence length="881" mass="95735">MQQERIIETKTASDQMDFSGWNSDMESSLLDRAGNDNNWDETMNEWTELTTFPTGSYETEAKAIAGVAKDNAGGSGISENESLSLPSSTTTRDGVASVSESSDRSSLGPKHTGVTARSIASGLHPQAIQSSAMCPPHSKILPPSYEHIYPAPMQQQNQAASNIYELNLRRVAAAASAGPPPPPAPMMQMQQQQQSGDVSSSIASSAQQQYQNQALLSSLATNFRLAQQTTTTGAAASNSNGPPAPAPRAAASNKRKSRARQGSTQKNSRSGSSQKNKKQQKAQAPPFLLFDAPLELRTSFNQNQRRLGMPVKNDCNSYHYGESVKGFHPQHLGSTDGGAFPHRNKELEKTMVQLIDGRHAPQATTGRIKNEREQKRAQKITVLIDQLGDIMKEGGWNVETKSKYQTLSSCTEYMRHLIKTKGDKEEAVKKLKKDLEIKKQRMEEDKTAQEGKSDLESVTSSLTSSTTWSSRVNSKTSQGGALAAHKKEQISRNDANLSISEDSSGFSRTNGGPNQAFCIDKAVSSVSDLTDSNRGSSSNNSGSGGSGTRTGSGASGTGSGSGGSGSRGSGSTEREPALGGPPKEAAVREEDERTTSSISSDAAVASEKSSRDRHSESQQHTHMDVVFNNSKKRKEMKPPESGTSTERSFELDYEEVFDQSNIPQLIAGTSGKIVSWNQSFVNATGLEESDLERMTIFSLVQPDNLSSFFEIAATALRSNDEDDGEPSSEEVGNKQGSQSSQSQQQETSQDESQTSQASSSSKEQETQRKWNYDALTLPCIEFPAMKERRESSSKWENVEKLNMTMILITDPDPRKRCFHCTFTDCPGTDGTLGIVTPDLLAALYSNPEKLNLEQHPHYRRKHKRAKIQAKAATKQKLSKNT</sequence>
<gene>
    <name evidence="3" type="ORF">CYCCA115_LOCUS17549</name>
</gene>
<feature type="region of interest" description="Disordered" evidence="1">
    <location>
        <begin position="230"/>
        <end position="286"/>
    </location>
</feature>
<keyword evidence="4" id="KW-1185">Reference proteome</keyword>
<feature type="compositionally biased region" description="Low complexity" evidence="1">
    <location>
        <begin position="457"/>
        <end position="470"/>
    </location>
</feature>
<feature type="compositionally biased region" description="Gly residues" evidence="1">
    <location>
        <begin position="542"/>
        <end position="568"/>
    </location>
</feature>
<feature type="region of interest" description="Disordered" evidence="1">
    <location>
        <begin position="857"/>
        <end position="881"/>
    </location>
</feature>
<feature type="compositionally biased region" description="Low complexity" evidence="1">
    <location>
        <begin position="97"/>
        <end position="106"/>
    </location>
</feature>
<proteinExistence type="predicted"/>
<feature type="region of interest" description="Disordered" evidence="1">
    <location>
        <begin position="1"/>
        <end position="23"/>
    </location>
</feature>
<feature type="compositionally biased region" description="Basic and acidic residues" evidence="1">
    <location>
        <begin position="585"/>
        <end position="594"/>
    </location>
</feature>
<feature type="region of interest" description="Disordered" evidence="1">
    <location>
        <begin position="441"/>
        <end position="512"/>
    </location>
</feature>
<dbReference type="SMART" id="SM00091">
    <property type="entry name" value="PAS"/>
    <property type="match status" value="1"/>
</dbReference>
<feature type="compositionally biased region" description="Low complexity" evidence="1">
    <location>
        <begin position="265"/>
        <end position="274"/>
    </location>
</feature>
<feature type="compositionally biased region" description="Basic and acidic residues" evidence="1">
    <location>
        <begin position="608"/>
        <end position="623"/>
    </location>
</feature>
<feature type="compositionally biased region" description="Polar residues" evidence="1">
    <location>
        <begin position="77"/>
        <end position="92"/>
    </location>
</feature>
<feature type="compositionally biased region" description="Basic residues" evidence="1">
    <location>
        <begin position="857"/>
        <end position="867"/>
    </location>
</feature>
<feature type="region of interest" description="Disordered" evidence="1">
    <location>
        <begin position="527"/>
        <end position="648"/>
    </location>
</feature>
<evidence type="ECO:0000256" key="1">
    <source>
        <dbReference type="SAM" id="MobiDB-lite"/>
    </source>
</evidence>
<feature type="region of interest" description="Disordered" evidence="1">
    <location>
        <begin position="70"/>
        <end position="114"/>
    </location>
</feature>
<feature type="region of interest" description="Disordered" evidence="1">
    <location>
        <begin position="718"/>
        <end position="767"/>
    </location>
</feature>
<dbReference type="GO" id="GO:0046983">
    <property type="term" value="F:protein dimerization activity"/>
    <property type="evidence" value="ECO:0007669"/>
    <property type="project" value="InterPro"/>
</dbReference>
<evidence type="ECO:0000313" key="4">
    <source>
        <dbReference type="Proteomes" id="UP001295423"/>
    </source>
</evidence>
<reference evidence="3" key="1">
    <citation type="submission" date="2023-08" db="EMBL/GenBank/DDBJ databases">
        <authorList>
            <person name="Audoor S."/>
            <person name="Bilcke G."/>
        </authorList>
    </citation>
    <scope>NUCLEOTIDE SEQUENCE</scope>
</reference>
<feature type="compositionally biased region" description="Low complexity" evidence="1">
    <location>
        <begin position="735"/>
        <end position="761"/>
    </location>
</feature>